<dbReference type="Pfam" id="PF07977">
    <property type="entry name" value="FabA"/>
    <property type="match status" value="3"/>
</dbReference>
<feature type="domain" description="Ketosynthase family 3 (KS3)" evidence="9">
    <location>
        <begin position="3"/>
        <end position="415"/>
    </location>
</feature>
<gene>
    <name evidence="10" type="ORF">SAMN05421504_105648</name>
</gene>
<dbReference type="Pfam" id="PF00109">
    <property type="entry name" value="ketoacyl-synt"/>
    <property type="match status" value="2"/>
</dbReference>
<dbReference type="InterPro" id="IPR001227">
    <property type="entry name" value="Ac_transferase_dom_sf"/>
</dbReference>
<evidence type="ECO:0000256" key="6">
    <source>
        <dbReference type="ARBA" id="ARBA00023160"/>
    </source>
</evidence>
<dbReference type="GO" id="GO:0016746">
    <property type="term" value="F:acyltransferase activity"/>
    <property type="evidence" value="ECO:0007669"/>
    <property type="project" value="InterPro"/>
</dbReference>
<dbReference type="Gene3D" id="3.40.47.10">
    <property type="match status" value="2"/>
</dbReference>
<evidence type="ECO:0000313" key="10">
    <source>
        <dbReference type="EMBL" id="SDY46968.1"/>
    </source>
</evidence>
<evidence type="ECO:0000256" key="3">
    <source>
        <dbReference type="ARBA" id="ARBA00022516"/>
    </source>
</evidence>
<dbReference type="InterPro" id="IPR020841">
    <property type="entry name" value="PKS_Beta-ketoAc_synthase_dom"/>
</dbReference>
<dbReference type="InterPro" id="IPR014043">
    <property type="entry name" value="Acyl_transferase_dom"/>
</dbReference>
<dbReference type="InterPro" id="IPR014030">
    <property type="entry name" value="Ketoacyl_synth_N"/>
</dbReference>
<protein>
    <submittedName>
        <fullName evidence="10">PfaB family protein</fullName>
    </submittedName>
</protein>
<dbReference type="SMART" id="SM00825">
    <property type="entry name" value="PKS_KS"/>
    <property type="match status" value="1"/>
</dbReference>
<sequence length="2331" mass="250271">MRFEPIAIVGRGAVLPGALGPDAFWANLAHGRTSLGPAPEGRWRVPRERMMTTPDAPEDGTWSDIGGYVRGFEFDPAGLAIDVRGLDPQVEWVLHGVRAALREAGQEGPAPRAGLVLGNLSFPTAGMAAYAEQVWRGAPRSDARNRFMSGLPAHLAAQALGLGAGAFSLDAACASSLYAIKLACDRLHDRGADLMVAGAVNCADDLFIHVGFSALSALSRTGQSRPFHRGADGLVPAEGAAFVALMRLSDVTDQDVFGVIRGVGLSNDGRGAGFLVPAEEGQQRAMRLAYEMAGIAPETVSLLECHATGTPVGDAVEVRSAAKIFADHKGLAVGSAKSNVGHLITAAGVAGLLKVIGAMRAGVRPATLHADSPIDALDGTPLRLLQEAEPWDGPRRAAISAFGFGGNNAHLVVDNVDLCGAVDPLPPKRSEPVAIVAIGARVGNGENSHDLRKALFSGAGDSARRETVDVKLTGLRVPPLDLKRTLAQQLLVLEAAREAVEGLELSRERTMVLVGMGCDPEVARYGARWRAEDGDEFTPVLTSAGVVGTMPNIVANRLNSHLDLAGPSFTVSAEEASGLVALEIAARAIGAGEADAAVVGAVDLSHEPVHRQALKDLGLDREPGDAAIVLVLKRLSDVDKSDVIALLDDVTSESDDLDFDPGELFGNPHAAKGLLAVATAALALRHRAIPRAGAPADPAFDVCAAEVAVKPLAGKEKRVLVKACTSRPWVAEHSAKLRVYSGADKRGVIQALEAGRESDTGPARLVLLGDEEPAKHWLTHGGPKPEGVAFRETPLTGEIGFVFTGGISAYPGMGRELLLAFPDLIEEIEARSGSVREAAAWAFDGPDSAPRTVLDQIWGTALLSQVHAAISRDLLGLEPSAALGYSAGESNALVALGVWTDMRALIAEMNASGMFTREVAGEFAAIRRAWARAGIAGTRWKNYLVGIEPDLARKALDGEVAAHLIAINSPDSCLIGGDVPACERVLARLDPSYTLPIPYELAVHTPELGEVRGQWWRLHNRPATPPDGVRFYSCATTGSYLPTAERAADALTAQAVGTMDFAGTVERAWDDGVRIFIEHGPKTLCTDWIRRTLGDREHLAIPLDAQDGRSVRQLSRVAAELVAAGVSVDSQALFDRLAASLPADREPDRVVTLPAHLPEIKVPETTMARAPHLPSVLSIVDTKGPLFDRKQLEQLAVGKISELFGELFAAQDGYARQTRMPSPPMLLADRVIDIDAVAGSMGTGTIRTETDVEPGSWYLDSTGRMPPGILVEAGQADLLLISWLGADLLNRGERVYRLLGCELTFHGSPPKPGEKLEYEIHIDDHAELGGVRLFFFHYDCHVDGELRLSVRKGQAGFFTDQELAASAGVIWDPGREEPPAGQLDPPAITGAPRRYDADAIRAFAEGRPADCFGKAWDITRSHSRTPRIDEGDLLFLREVTDFEPAGGPWRRGYLRAETPITPDDWFFEGHFKNDPCMPGTLMFQGCLQAMAFYLAACGFTLGNDAWRFEPVPGAAYDLRCRGQVTPASKNLAYEVFVTELSAGPNPTVFADVLCTVDGVKAFHAKRVGLRLVPDWPLEQWRDRLLAETEPETGLVAEVDGVRFGYESLLSCAWGKPSGAFGELYSRFDGHRRVARLPGPPYHFMTRITETTGKLGGMEVGSSVVADYEVPDRVWYFDENKGTMPLAVLMEVALQPCGWLASFVGCAVEIADDLLFRNLDGEGIVSGYITPETKVIRTHATLRDISVTGTMIIVSFAVECFADDTTVFTMDTVFGFFPKSAFEDQQGLRASDAERAAIAAPPGPVTDLTTRPAKYCAGPLRLAGPMLLMLDRVTGYDPAGGEAGLGRLTAEKDVDAGEWFFKAHFFQDPVQPGSLGIEAMYQLLQFYLIERGAGAGMTAPRFEVLTGQRPLVWKYRGQVVPAHGVIGTELEITEFGGNHARAKAWLWVDGKRIYSAVDLGVRVVEGEPAGEEVLDVRADTWLGDHRPTWTVPALPMMSVVDRLAPAEDAFVLEDIELRRWIPATGPIRLKSEKDGEKSTVLAWRDATTPALSRFEPVATATIGTPGSRPQTLAPLANVETVTGFYASGSLFHGPAFQYLKSLRRGSNGASGVLDASLGSVPRGRLNQGLLDAATHVIPHDSLWQWVSSIPSGQVAYPCRISRFEQFEPLPDSGEIEVEARFAGLDGRFPIIDLQLIRAGRVLVAMRLVEVLMPTGSFGTAAPEHRRAFLRDRTYVDGLGLSRTKAGSTTLTRSDVEQCDWLVGTVAQVYGLPPAARGRDHLAQIAVRDHVARQARVHPSAVDLSEDLLVAHVAGTPYRVELEQRPEAVTVRS</sequence>
<dbReference type="PROSITE" id="PS52004">
    <property type="entry name" value="KS3_2"/>
    <property type="match status" value="1"/>
</dbReference>
<organism evidence="10 11">
    <name type="scientific">Amycolatopsis xylanica</name>
    <dbReference type="NCBI Taxonomy" id="589385"/>
    <lineage>
        <taxon>Bacteria</taxon>
        <taxon>Bacillati</taxon>
        <taxon>Actinomycetota</taxon>
        <taxon>Actinomycetes</taxon>
        <taxon>Pseudonocardiales</taxon>
        <taxon>Pseudonocardiaceae</taxon>
        <taxon>Amycolatopsis</taxon>
    </lineage>
</organism>
<evidence type="ECO:0000313" key="11">
    <source>
        <dbReference type="Proteomes" id="UP000199515"/>
    </source>
</evidence>
<keyword evidence="8" id="KW-0808">Transferase</keyword>
<comment type="pathway">
    <text evidence="1">Lipid metabolism; fatty acid biosynthesis.</text>
</comment>
<dbReference type="OrthoDB" id="9778690at2"/>
<keyword evidence="5" id="KW-0443">Lipid metabolism</keyword>
<dbReference type="GO" id="GO:0006633">
    <property type="term" value="P:fatty acid biosynthetic process"/>
    <property type="evidence" value="ECO:0007669"/>
    <property type="project" value="UniProtKB-UniPathway"/>
</dbReference>
<dbReference type="InterPro" id="IPR010083">
    <property type="entry name" value="FabA"/>
</dbReference>
<dbReference type="InterPro" id="IPR042104">
    <property type="entry name" value="PKS_dehydratase_sf"/>
</dbReference>
<dbReference type="InterPro" id="IPR013114">
    <property type="entry name" value="FabA_FabZ"/>
</dbReference>
<evidence type="ECO:0000259" key="9">
    <source>
        <dbReference type="PROSITE" id="PS52004"/>
    </source>
</evidence>
<keyword evidence="6" id="KW-0275">Fatty acid biosynthesis</keyword>
<evidence type="ECO:0000256" key="5">
    <source>
        <dbReference type="ARBA" id="ARBA00023098"/>
    </source>
</evidence>
<evidence type="ECO:0000256" key="2">
    <source>
        <dbReference type="ARBA" id="ARBA00006714"/>
    </source>
</evidence>
<evidence type="ECO:0000256" key="7">
    <source>
        <dbReference type="ARBA" id="ARBA00023239"/>
    </source>
</evidence>
<dbReference type="CDD" id="cd00833">
    <property type="entry name" value="PKS"/>
    <property type="match status" value="1"/>
</dbReference>
<proteinExistence type="inferred from homology"/>
<dbReference type="SMART" id="SM00827">
    <property type="entry name" value="PKS_AT"/>
    <property type="match status" value="1"/>
</dbReference>
<keyword evidence="3" id="KW-0444">Lipid biosynthesis</keyword>
<reference evidence="10 11" key="1">
    <citation type="submission" date="2016-10" db="EMBL/GenBank/DDBJ databases">
        <authorList>
            <person name="de Groot N.N."/>
        </authorList>
    </citation>
    <scope>NUCLEOTIDE SEQUENCE [LARGE SCALE GENOMIC DNA]</scope>
    <source>
        <strain evidence="10 11">CPCC 202699</strain>
    </source>
</reference>
<keyword evidence="7" id="KW-0456">Lyase</keyword>
<dbReference type="PANTHER" id="PTHR43074">
    <property type="entry name" value="OMEGA-3 POLYUNSATURATED FATTY ACID SYNTHASE PFAB-RELATED"/>
    <property type="match status" value="1"/>
</dbReference>
<dbReference type="GO" id="GO:0005737">
    <property type="term" value="C:cytoplasm"/>
    <property type="evidence" value="ECO:0007669"/>
    <property type="project" value="InterPro"/>
</dbReference>
<dbReference type="Gene3D" id="3.40.366.10">
    <property type="entry name" value="Malonyl-Coenzyme A Acyl Carrier Protein, domain 2"/>
    <property type="match status" value="1"/>
</dbReference>
<dbReference type="Proteomes" id="UP000199515">
    <property type="component" value="Unassembled WGS sequence"/>
</dbReference>
<evidence type="ECO:0000256" key="8">
    <source>
        <dbReference type="RuleBase" id="RU003694"/>
    </source>
</evidence>
<dbReference type="UniPathway" id="UPA00094"/>
<keyword evidence="11" id="KW-1185">Reference proteome</keyword>
<dbReference type="Gene3D" id="3.10.129.110">
    <property type="entry name" value="Polyketide synthase dehydratase"/>
    <property type="match status" value="1"/>
</dbReference>
<accession>A0A1H3K5T5</accession>
<evidence type="ECO:0000256" key="4">
    <source>
        <dbReference type="ARBA" id="ARBA00022832"/>
    </source>
</evidence>
<keyword evidence="4" id="KW-0276">Fatty acid metabolism</keyword>
<dbReference type="InterPro" id="IPR016035">
    <property type="entry name" value="Acyl_Trfase/lysoPLipase"/>
</dbReference>
<comment type="similarity">
    <text evidence="8">Belongs to the thiolase-like superfamily. Beta-ketoacyl-ACP synthases family.</text>
</comment>
<dbReference type="SUPFAM" id="SSF52151">
    <property type="entry name" value="FabD/lysophospholipase-like"/>
    <property type="match status" value="1"/>
</dbReference>
<dbReference type="Gene3D" id="3.30.70.3290">
    <property type="match status" value="1"/>
</dbReference>
<dbReference type="PANTHER" id="PTHR43074:SF1">
    <property type="entry name" value="BETA-KETOACYL SYNTHASE FAMILY PROTEIN-RELATED"/>
    <property type="match status" value="1"/>
</dbReference>
<name>A0A1H3K5T5_9PSEU</name>
<dbReference type="RefSeq" id="WP_091292999.1">
    <property type="nucleotide sequence ID" value="NZ_FNON01000005.1"/>
</dbReference>
<comment type="similarity">
    <text evidence="2">Belongs to the thioester dehydratase family. FabA subfamily.</text>
</comment>
<dbReference type="Gene3D" id="3.10.129.10">
    <property type="entry name" value="Hotdog Thioesterase"/>
    <property type="match status" value="4"/>
</dbReference>
<dbReference type="SUPFAM" id="SSF54637">
    <property type="entry name" value="Thioesterase/thiol ester dehydrase-isomerase"/>
    <property type="match status" value="4"/>
</dbReference>
<dbReference type="InterPro" id="IPR029069">
    <property type="entry name" value="HotDog_dom_sf"/>
</dbReference>
<dbReference type="STRING" id="589385.SAMN05421504_105648"/>
<dbReference type="Pfam" id="PF02801">
    <property type="entry name" value="Ketoacyl-synt_C"/>
    <property type="match status" value="1"/>
</dbReference>
<dbReference type="EMBL" id="FNON01000005">
    <property type="protein sequence ID" value="SDY46968.1"/>
    <property type="molecule type" value="Genomic_DNA"/>
</dbReference>
<dbReference type="InterPro" id="IPR016039">
    <property type="entry name" value="Thiolase-like"/>
</dbReference>
<dbReference type="GO" id="GO:0019171">
    <property type="term" value="F:(3R)-hydroxyacyl-[acyl-carrier-protein] dehydratase activity"/>
    <property type="evidence" value="ECO:0007669"/>
    <property type="project" value="InterPro"/>
</dbReference>
<dbReference type="InterPro" id="IPR052568">
    <property type="entry name" value="PKS-FAS_Synthase"/>
</dbReference>
<evidence type="ECO:0000256" key="1">
    <source>
        <dbReference type="ARBA" id="ARBA00005194"/>
    </source>
</evidence>
<dbReference type="CDD" id="cd01287">
    <property type="entry name" value="FabA"/>
    <property type="match status" value="2"/>
</dbReference>
<dbReference type="SUPFAM" id="SSF53901">
    <property type="entry name" value="Thiolase-like"/>
    <property type="match status" value="2"/>
</dbReference>
<dbReference type="InterPro" id="IPR014031">
    <property type="entry name" value="Ketoacyl_synth_C"/>
</dbReference>